<evidence type="ECO:0000256" key="2">
    <source>
        <dbReference type="ARBA" id="ARBA00023125"/>
    </source>
</evidence>
<sequence length="182" mass="20125">MSDNKDLSDNIMIALRRIMHAVESHSHQLTRTHGLTSPQLLILKQLMTADELSVGDIAVRTNISKATATEIIQRLERRGLVEKIRSQTDKRRVFVRPTAAAVKHCRSAPPLLQERFAQRLDALEDWERNLLLSSLQRVASLMDAADLDVAPVLSGAPLTDAPHTTPGSVTPLPTQTEKLKSA</sequence>
<evidence type="ECO:0000256" key="4">
    <source>
        <dbReference type="SAM" id="MobiDB-lite"/>
    </source>
</evidence>
<dbReference type="PROSITE" id="PS50995">
    <property type="entry name" value="HTH_MARR_2"/>
    <property type="match status" value="1"/>
</dbReference>
<feature type="region of interest" description="Disordered" evidence="4">
    <location>
        <begin position="157"/>
        <end position="182"/>
    </location>
</feature>
<dbReference type="GO" id="GO:0003700">
    <property type="term" value="F:DNA-binding transcription factor activity"/>
    <property type="evidence" value="ECO:0007669"/>
    <property type="project" value="InterPro"/>
</dbReference>
<feature type="compositionally biased region" description="Polar residues" evidence="4">
    <location>
        <begin position="165"/>
        <end position="176"/>
    </location>
</feature>
<name>A0A1P8UDV5_9GAMM</name>
<dbReference type="Proteomes" id="UP000243807">
    <property type="component" value="Chromosome"/>
</dbReference>
<dbReference type="InterPro" id="IPR000835">
    <property type="entry name" value="HTH_MarR-typ"/>
</dbReference>
<gene>
    <name evidence="6" type="ORF">BW247_01800</name>
</gene>
<dbReference type="SUPFAM" id="SSF46785">
    <property type="entry name" value="Winged helix' DNA-binding domain"/>
    <property type="match status" value="1"/>
</dbReference>
<reference evidence="6 7" key="1">
    <citation type="submission" date="2017-01" db="EMBL/GenBank/DDBJ databases">
        <title>Draft sequence of Acidihalobacter ferrooxidans strain DSM 14175 (strain V8).</title>
        <authorList>
            <person name="Khaleque H.N."/>
            <person name="Ramsay J.P."/>
            <person name="Murphy R.J.T."/>
            <person name="Kaksonen A.H."/>
            <person name="Boxall N.J."/>
            <person name="Watkin E.L.J."/>
        </authorList>
    </citation>
    <scope>NUCLEOTIDE SEQUENCE [LARGE SCALE GENOMIC DNA]</scope>
    <source>
        <strain evidence="6 7">V8</strain>
    </source>
</reference>
<evidence type="ECO:0000256" key="1">
    <source>
        <dbReference type="ARBA" id="ARBA00023015"/>
    </source>
</evidence>
<keyword evidence="7" id="KW-1185">Reference proteome</keyword>
<dbReference type="InterPro" id="IPR036388">
    <property type="entry name" value="WH-like_DNA-bd_sf"/>
</dbReference>
<dbReference type="PANTHER" id="PTHR42756">
    <property type="entry name" value="TRANSCRIPTIONAL REGULATOR, MARR"/>
    <property type="match status" value="1"/>
</dbReference>
<keyword evidence="1" id="KW-0805">Transcription regulation</keyword>
<dbReference type="InterPro" id="IPR011991">
    <property type="entry name" value="ArsR-like_HTH"/>
</dbReference>
<feature type="domain" description="HTH marR-type" evidence="5">
    <location>
        <begin position="8"/>
        <end position="140"/>
    </location>
</feature>
<dbReference type="OrthoDB" id="7502947at2"/>
<evidence type="ECO:0000313" key="7">
    <source>
        <dbReference type="Proteomes" id="UP000243807"/>
    </source>
</evidence>
<accession>A0A1P8UDV5</accession>
<dbReference type="EMBL" id="CP019434">
    <property type="protein sequence ID" value="APZ41986.1"/>
    <property type="molecule type" value="Genomic_DNA"/>
</dbReference>
<dbReference type="STRING" id="1765967.BW247_01800"/>
<evidence type="ECO:0000313" key="6">
    <source>
        <dbReference type="EMBL" id="APZ41986.1"/>
    </source>
</evidence>
<dbReference type="PANTHER" id="PTHR42756:SF1">
    <property type="entry name" value="TRANSCRIPTIONAL REPRESSOR OF EMRAB OPERON"/>
    <property type="match status" value="1"/>
</dbReference>
<dbReference type="InterPro" id="IPR036390">
    <property type="entry name" value="WH_DNA-bd_sf"/>
</dbReference>
<protein>
    <recommendedName>
        <fullName evidence="5">HTH marR-type domain-containing protein</fullName>
    </recommendedName>
</protein>
<keyword evidence="2" id="KW-0238">DNA-binding</keyword>
<dbReference type="SMART" id="SM00347">
    <property type="entry name" value="HTH_MARR"/>
    <property type="match status" value="1"/>
</dbReference>
<dbReference type="CDD" id="cd00090">
    <property type="entry name" value="HTH_ARSR"/>
    <property type="match status" value="1"/>
</dbReference>
<keyword evidence="3" id="KW-0804">Transcription</keyword>
<organism evidence="6 7">
    <name type="scientific">Acidihalobacter ferrooxydans</name>
    <dbReference type="NCBI Taxonomy" id="1765967"/>
    <lineage>
        <taxon>Bacteria</taxon>
        <taxon>Pseudomonadati</taxon>
        <taxon>Pseudomonadota</taxon>
        <taxon>Gammaproteobacteria</taxon>
        <taxon>Chromatiales</taxon>
        <taxon>Ectothiorhodospiraceae</taxon>
        <taxon>Acidihalobacter</taxon>
    </lineage>
</organism>
<dbReference type="Gene3D" id="1.10.10.10">
    <property type="entry name" value="Winged helix-like DNA-binding domain superfamily/Winged helix DNA-binding domain"/>
    <property type="match status" value="1"/>
</dbReference>
<dbReference type="Pfam" id="PF12802">
    <property type="entry name" value="MarR_2"/>
    <property type="match status" value="1"/>
</dbReference>
<dbReference type="RefSeq" id="WP_076835333.1">
    <property type="nucleotide sequence ID" value="NZ_CP019434.1"/>
</dbReference>
<proteinExistence type="predicted"/>
<dbReference type="AlphaFoldDB" id="A0A1P8UDV5"/>
<dbReference type="GO" id="GO:0003677">
    <property type="term" value="F:DNA binding"/>
    <property type="evidence" value="ECO:0007669"/>
    <property type="project" value="UniProtKB-KW"/>
</dbReference>
<evidence type="ECO:0000256" key="3">
    <source>
        <dbReference type="ARBA" id="ARBA00023163"/>
    </source>
</evidence>
<dbReference type="KEGG" id="afy:BW247_01800"/>
<evidence type="ECO:0000259" key="5">
    <source>
        <dbReference type="PROSITE" id="PS50995"/>
    </source>
</evidence>